<accession>A0ABP6Z477</accession>
<evidence type="ECO:0000313" key="2">
    <source>
        <dbReference type="EMBL" id="GAA3598297.1"/>
    </source>
</evidence>
<keyword evidence="3" id="KW-1185">Reference proteome</keyword>
<gene>
    <name evidence="2" type="ORF">GCM10022419_097140</name>
</gene>
<proteinExistence type="predicted"/>
<organism evidence="2 3">
    <name type="scientific">Nonomuraea rosea</name>
    <dbReference type="NCBI Taxonomy" id="638574"/>
    <lineage>
        <taxon>Bacteria</taxon>
        <taxon>Bacillati</taxon>
        <taxon>Actinomycetota</taxon>
        <taxon>Actinomycetes</taxon>
        <taxon>Streptosporangiales</taxon>
        <taxon>Streptosporangiaceae</taxon>
        <taxon>Nonomuraea</taxon>
    </lineage>
</organism>
<feature type="compositionally biased region" description="Basic and acidic residues" evidence="1">
    <location>
        <begin position="7"/>
        <end position="35"/>
    </location>
</feature>
<reference evidence="3" key="1">
    <citation type="journal article" date="2019" name="Int. J. Syst. Evol. Microbiol.">
        <title>The Global Catalogue of Microorganisms (GCM) 10K type strain sequencing project: providing services to taxonomists for standard genome sequencing and annotation.</title>
        <authorList>
            <consortium name="The Broad Institute Genomics Platform"/>
            <consortium name="The Broad Institute Genome Sequencing Center for Infectious Disease"/>
            <person name="Wu L."/>
            <person name="Ma J."/>
        </authorList>
    </citation>
    <scope>NUCLEOTIDE SEQUENCE [LARGE SCALE GENOMIC DNA]</scope>
    <source>
        <strain evidence="3">JCM 17326</strain>
    </source>
</reference>
<dbReference type="Proteomes" id="UP001500630">
    <property type="component" value="Unassembled WGS sequence"/>
</dbReference>
<evidence type="ECO:0000256" key="1">
    <source>
        <dbReference type="SAM" id="MobiDB-lite"/>
    </source>
</evidence>
<evidence type="ECO:0000313" key="3">
    <source>
        <dbReference type="Proteomes" id="UP001500630"/>
    </source>
</evidence>
<feature type="region of interest" description="Disordered" evidence="1">
    <location>
        <begin position="1"/>
        <end position="73"/>
    </location>
</feature>
<dbReference type="EMBL" id="BAABDQ010000033">
    <property type="protein sequence ID" value="GAA3598297.1"/>
    <property type="molecule type" value="Genomic_DNA"/>
</dbReference>
<sequence length="198" mass="21502">MAGLCGPREEQHQDQHGRADEADDVEGAREGRPDASQELNGPPSRPIRAPRPSSRWRGPGIRAAWSPPAPPSAALANAATPSFCWARWTFSPSRTRGPVTCAPSRRSARSGSRSSSSPVLAAVAAFADARVAVHTRDHDQAAALVERAFAPFSIRWYEAAVERWTSIDARFERACTLRLLPGREQEAADELRAIGCRP</sequence>
<comment type="caution">
    <text evidence="2">The sequence shown here is derived from an EMBL/GenBank/DDBJ whole genome shotgun (WGS) entry which is preliminary data.</text>
</comment>
<feature type="compositionally biased region" description="Low complexity" evidence="1">
    <location>
        <begin position="46"/>
        <end position="57"/>
    </location>
</feature>
<name>A0ABP6Z477_9ACTN</name>
<protein>
    <submittedName>
        <fullName evidence="2">Uncharacterized protein</fullName>
    </submittedName>
</protein>